<reference evidence="1 2" key="1">
    <citation type="submission" date="2013-07" db="EMBL/GenBank/DDBJ databases">
        <authorList>
            <person name="Stoco P.H."/>
            <person name="Wagner G."/>
            <person name="Gerber A."/>
            <person name="Zaha A."/>
            <person name="Thompson C."/>
            <person name="Bartholomeu D.C."/>
            <person name="Luckemeyer D.D."/>
            <person name="Bahia D."/>
            <person name="Loreto E."/>
            <person name="Prestes E.B."/>
            <person name="Lima F.M."/>
            <person name="Rodrigues-Luiz G."/>
            <person name="Vallejo G.A."/>
            <person name="Filho J.F."/>
            <person name="Monteiro K.M."/>
            <person name="Tyler K.M."/>
            <person name="de Almeida L.G."/>
            <person name="Ortiz M.F."/>
            <person name="Siervo M.A."/>
            <person name="de Moraes M.H."/>
            <person name="Cunha O.L."/>
            <person name="Mendonca-Neto R."/>
            <person name="Silva R."/>
            <person name="Teixeira S.M."/>
            <person name="Murta S.M."/>
            <person name="Sincero T.C."/>
            <person name="Mendes T.A."/>
            <person name="Urmenyi T.P."/>
            <person name="Silva V.G."/>
            <person name="da Rocha W.D."/>
            <person name="Andersson B."/>
            <person name="Romanha A.J."/>
            <person name="Steindel M."/>
            <person name="de Vasconcelos A.T."/>
            <person name="Grisard E.C."/>
        </authorList>
    </citation>
    <scope>NUCLEOTIDE SEQUENCE [LARGE SCALE GENOMIC DNA]</scope>
    <source>
        <strain evidence="1 2">SC58</strain>
    </source>
</reference>
<organism evidence="1 2">
    <name type="scientific">Trypanosoma rangeli SC58</name>
    <dbReference type="NCBI Taxonomy" id="429131"/>
    <lineage>
        <taxon>Eukaryota</taxon>
        <taxon>Discoba</taxon>
        <taxon>Euglenozoa</taxon>
        <taxon>Kinetoplastea</taxon>
        <taxon>Metakinetoplastina</taxon>
        <taxon>Trypanosomatida</taxon>
        <taxon>Trypanosomatidae</taxon>
        <taxon>Trypanosoma</taxon>
        <taxon>Herpetosoma</taxon>
    </lineage>
</organism>
<protein>
    <submittedName>
        <fullName evidence="1">Uncharacterized protein</fullName>
    </submittedName>
</protein>
<dbReference type="Proteomes" id="UP000031737">
    <property type="component" value="Unassembled WGS sequence"/>
</dbReference>
<accession>A0A061J6P1</accession>
<dbReference type="VEuPathDB" id="TriTrypDB:TRSC58_02464"/>
<dbReference type="AlphaFoldDB" id="A0A061J6P1"/>
<gene>
    <name evidence="1" type="ORF">TRSC58_02464</name>
</gene>
<keyword evidence="2" id="KW-1185">Reference proteome</keyword>
<dbReference type="OrthoDB" id="261794at2759"/>
<proteinExistence type="predicted"/>
<dbReference type="CDD" id="cd23723">
    <property type="entry name" value="ZF_RNaseIII_KREPB6"/>
    <property type="match status" value="1"/>
</dbReference>
<comment type="caution">
    <text evidence="1">The sequence shown here is derived from an EMBL/GenBank/DDBJ whole genome shotgun (WGS) entry which is preliminary data.</text>
</comment>
<name>A0A061J6P1_TRYRA</name>
<evidence type="ECO:0000313" key="2">
    <source>
        <dbReference type="Proteomes" id="UP000031737"/>
    </source>
</evidence>
<evidence type="ECO:0000313" key="1">
    <source>
        <dbReference type="EMBL" id="ESL09811.1"/>
    </source>
</evidence>
<dbReference type="EMBL" id="AUPL01002464">
    <property type="protein sequence ID" value="ESL09811.1"/>
    <property type="molecule type" value="Genomic_DNA"/>
</dbReference>
<sequence>MWSKKGAADLCCPFLKQVHRLTSSSSFFRFPESYQRRHRLVTTASRETVTASLGCSSSSSSNNSLTYPWVWNETENWCSLCLEPHNGWNDHRGKRDHICLEMFYNALVQYRRQWTPATLWWEVEKCTLLRRSSSDAPRLCLDITHELLGESYLDYVHAPTAGKNNLSALMKYYDRAEHYERRLELYACIQHLIENGIVRTDRAALSGGSSFHGSLVTFKELFPNLVNMFPYADAKEISALTQMIASTYNSETVFDLCNFRALVPWEQGQEVTEARSHVSPSTEEIRGDAIIPDSAVGEYSYHWKGVFCRGVMGQLRWALESDSVACPLQTGKGKRGGVFSDQYWQVLAEHTCRALLAEMVFCRVSEYVVRVEGVWRRRGQEVVQGPTTAGRSNGDDALLKLTSNWGMLKYMDDHFYESSFGNRLPNDGMPKGGGRGQVKG</sequence>